<organism evidence="1 2">
    <name type="scientific">Marinobacter guineae</name>
    <dbReference type="NCBI Taxonomy" id="432303"/>
    <lineage>
        <taxon>Bacteria</taxon>
        <taxon>Pseudomonadati</taxon>
        <taxon>Pseudomonadota</taxon>
        <taxon>Gammaproteobacteria</taxon>
        <taxon>Pseudomonadales</taxon>
        <taxon>Marinobacteraceae</taxon>
        <taxon>Marinobacter</taxon>
    </lineage>
</organism>
<protein>
    <submittedName>
        <fullName evidence="1">Sulfurtransferase complex subunit TusB</fullName>
    </submittedName>
</protein>
<dbReference type="Gene3D" id="3.40.1260.10">
    <property type="entry name" value="DsrEFH-like"/>
    <property type="match status" value="1"/>
</dbReference>
<dbReference type="NCBIfam" id="TIGR03011">
    <property type="entry name" value="sulf_tusB_dsrH"/>
    <property type="match status" value="1"/>
</dbReference>
<dbReference type="AlphaFoldDB" id="A0A2G1VHI7"/>
<dbReference type="GO" id="GO:0016740">
    <property type="term" value="F:transferase activity"/>
    <property type="evidence" value="ECO:0007669"/>
    <property type="project" value="UniProtKB-KW"/>
</dbReference>
<dbReference type="Proteomes" id="UP000229044">
    <property type="component" value="Unassembled WGS sequence"/>
</dbReference>
<dbReference type="InterPro" id="IPR007215">
    <property type="entry name" value="Sulphur_relay_TusB/DsrH"/>
</dbReference>
<dbReference type="SUPFAM" id="SSF75169">
    <property type="entry name" value="DsrEFH-like"/>
    <property type="match status" value="1"/>
</dbReference>
<dbReference type="Pfam" id="PF04077">
    <property type="entry name" value="DsrH"/>
    <property type="match status" value="1"/>
</dbReference>
<dbReference type="OrthoDB" id="6183100at2"/>
<dbReference type="RefSeq" id="WP_099616321.1">
    <property type="nucleotide sequence ID" value="NZ_KZ319339.1"/>
</dbReference>
<dbReference type="InterPro" id="IPR027396">
    <property type="entry name" value="DsrEFH-like"/>
</dbReference>
<comment type="caution">
    <text evidence="1">The sequence shown here is derived from an EMBL/GenBank/DDBJ whole genome shotgun (WGS) entry which is preliminary data.</text>
</comment>
<dbReference type="PANTHER" id="PTHR37526:SF1">
    <property type="entry name" value="PROTEIN TUSB"/>
    <property type="match status" value="1"/>
</dbReference>
<accession>A0A2G1VHI7</accession>
<proteinExistence type="predicted"/>
<evidence type="ECO:0000313" key="1">
    <source>
        <dbReference type="EMBL" id="PHQ26237.1"/>
    </source>
</evidence>
<name>A0A2G1VHI7_9GAMM</name>
<dbReference type="GO" id="GO:0002143">
    <property type="term" value="P:tRNA wobble position uridine thiolation"/>
    <property type="evidence" value="ECO:0007669"/>
    <property type="project" value="InterPro"/>
</dbReference>
<sequence>MSSFDTLHILNKSPEHPRAAQCLALLSKGDALLLTENGVLLLSAGRLPAVGKVFALSPDVSARGLGNPVGDVTVVEFGDMVSLSLQAQRVISW</sequence>
<evidence type="ECO:0000313" key="2">
    <source>
        <dbReference type="Proteomes" id="UP000229044"/>
    </source>
</evidence>
<keyword evidence="1" id="KW-0808">Transferase</keyword>
<dbReference type="EMBL" id="NTFI01000001">
    <property type="protein sequence ID" value="PHQ26237.1"/>
    <property type="molecule type" value="Genomic_DNA"/>
</dbReference>
<gene>
    <name evidence="1" type="primary">dsrH</name>
    <name evidence="1" type="ORF">CLH62_01140</name>
</gene>
<keyword evidence="2" id="KW-1185">Reference proteome</keyword>
<reference evidence="1 2" key="1">
    <citation type="submission" date="2017-09" db="EMBL/GenBank/DDBJ databases">
        <title>The draft genome sequences of Marinobacter guineae M3B.</title>
        <authorList>
            <person name="Cao J."/>
        </authorList>
    </citation>
    <scope>NUCLEOTIDE SEQUENCE [LARGE SCALE GENOMIC DNA]</scope>
    <source>
        <strain evidence="1 2">M3B</strain>
    </source>
</reference>
<dbReference type="PANTHER" id="PTHR37526">
    <property type="entry name" value="PROTEIN TUSB"/>
    <property type="match status" value="1"/>
</dbReference>
<dbReference type="GO" id="GO:1990228">
    <property type="term" value="C:sulfurtransferase complex"/>
    <property type="evidence" value="ECO:0007669"/>
    <property type="project" value="TreeGrafter"/>
</dbReference>